<dbReference type="InterPro" id="IPR032675">
    <property type="entry name" value="LRR_dom_sf"/>
</dbReference>
<dbReference type="Gene3D" id="2.10.50.10">
    <property type="entry name" value="Tumor Necrosis Factor Receptor, subunit A, domain 2"/>
    <property type="match status" value="1"/>
</dbReference>
<dbReference type="Pfam" id="PF13855">
    <property type="entry name" value="LRR_8"/>
    <property type="match status" value="4"/>
</dbReference>
<keyword evidence="1" id="KW-0433">Leucine-rich repeat</keyword>
<feature type="transmembrane region" description="Helical" evidence="4">
    <location>
        <begin position="1019"/>
        <end position="1039"/>
    </location>
</feature>
<evidence type="ECO:0000256" key="3">
    <source>
        <dbReference type="ARBA" id="ARBA00022737"/>
    </source>
</evidence>
<dbReference type="InterPro" id="IPR003591">
    <property type="entry name" value="Leu-rich_rpt_typical-subtyp"/>
</dbReference>
<dbReference type="FunFam" id="3.80.10.10:FF:001164">
    <property type="entry name" value="GH01279p"/>
    <property type="match status" value="1"/>
</dbReference>
<feature type="transmembrane region" description="Helical" evidence="4">
    <location>
        <begin position="752"/>
        <end position="772"/>
    </location>
</feature>
<dbReference type="SUPFAM" id="SSF52058">
    <property type="entry name" value="L domain-like"/>
    <property type="match status" value="2"/>
</dbReference>
<dbReference type="Proteomes" id="UP001152320">
    <property type="component" value="Chromosome 1"/>
</dbReference>
<accession>A0A9Q1CS50</accession>
<organism evidence="6 7">
    <name type="scientific">Holothuria leucospilota</name>
    <name type="common">Black long sea cucumber</name>
    <name type="synonym">Mertensiothuria leucospilota</name>
    <dbReference type="NCBI Taxonomy" id="206669"/>
    <lineage>
        <taxon>Eukaryota</taxon>
        <taxon>Metazoa</taxon>
        <taxon>Echinodermata</taxon>
        <taxon>Eleutherozoa</taxon>
        <taxon>Echinozoa</taxon>
        <taxon>Holothuroidea</taxon>
        <taxon>Aspidochirotacea</taxon>
        <taxon>Aspidochirotida</taxon>
        <taxon>Holothuriidae</taxon>
        <taxon>Holothuria</taxon>
    </lineage>
</organism>
<evidence type="ECO:0000256" key="2">
    <source>
        <dbReference type="ARBA" id="ARBA00022729"/>
    </source>
</evidence>
<dbReference type="OrthoDB" id="2015831at2759"/>
<sequence>MKNNSLQTISGKLFLSCENLTHLDISGNFLHVLHINTLRSLRNLYILNLTNNKLTDMPIELFSSTKKLKHLYLDHNELKTLSHHLFDKLPNLQYFYVSHNNIEKLDEDFNISKSVKYISMAHNKIVQLPQKIFSKLQRLISVLLDGNKIRNITGLFDGRYNLVQITLSNNDLQEIEEKLAYPLNNLYELDLSHNNIHKLPGSLFNMSRRLKSLSFSSNKISYINESTFQGLNEIHWLYLSRNNITWLPEKLFWPFNLTGTLDLSSNKLTGLPLDLFRKQNKAHHLEVLLLQRNKLRWIPEVVFRGLPKLKIICLFYNDIQFLADNAFSGAGIEYIYLFGNHLSELTNRSFVGKNISQIHLYKNNLSRIEDNAISQRMGNTTLFLNCDKINQIDQNFTANIKCVTPTYVPDIIVDFNVVNYFRAEGFHCKYIDHLRFRCFTCHRGTYGNGKDGCIPCPRGGFYQDDIGVIPSNSGELACKKCTDGTFSDNESATSAEDCKVCPEGTTKSAHAGFRACPCKIGYARKDRFGHCEQCTEEGVNCTGQDFRTIKPGYFWSWDFDGTDLPNYINFVTNLRMYNNDYNKSHNTYNGTIPRAHKCPRQDNCQNIFDNIKGSCAKGYKGWLCTKCESNYYSVMNNCFLCPSLWVLFAEIIVIVIACLCIYLIVLWRYKTQKRRNEGERSTLDILTARGKIVLGFYQVVGEFFKSLNEVNWVGKLYVIGEFISYVELNILKIFVRPQCVKENLIINPKIEFIFGISFPFTCMLLAAVVYKIKIVIFEYRYGRLLTMQYQQKLTSKLMTITVVVLFVTYPPICTTVFQLYPGACQKFCLDIKKTHCIRKLRSDYDINCDELTYYHYATYVATVCYVIAFPSILLYLLKKQKLHEKSSRRRVRRSCCGEEDEFEPLVQNNDIYEGRPAWGTFLCESYKPEYWYWEIIELTRKVSQTVTITLLGWEHKLTVLLTIGISVLFLTLHARFMPMKSTFEQRLQVMFSLTAILINVLVAGMRFSEEYDDLISDALILLNVVVIIIIAAEVFFRLVNNFRKTGIYKVICNFIARTKRGFVIHMKTW</sequence>
<dbReference type="PANTHER" id="PTHR24373">
    <property type="entry name" value="SLIT RELATED LEUCINE-RICH REPEAT NEURONAL PROTEIN"/>
    <property type="match status" value="1"/>
</dbReference>
<evidence type="ECO:0000256" key="1">
    <source>
        <dbReference type="ARBA" id="ARBA00022614"/>
    </source>
</evidence>
<gene>
    <name evidence="6" type="ORF">HOLleu_02258</name>
</gene>
<dbReference type="AlphaFoldDB" id="A0A9Q1CS50"/>
<feature type="domain" description="Tyrosine-protein kinase ephrin type A/B receptor-like" evidence="5">
    <location>
        <begin position="444"/>
        <end position="498"/>
    </location>
</feature>
<feature type="transmembrane region" description="Helical" evidence="4">
    <location>
        <begin position="793"/>
        <end position="812"/>
    </location>
</feature>
<protein>
    <submittedName>
        <fullName evidence="6">Insulin-like growth factor-binding protein complex acid labile subunit</fullName>
    </submittedName>
</protein>
<dbReference type="EMBL" id="JAIZAY010000001">
    <property type="protein sequence ID" value="KAJ8049489.1"/>
    <property type="molecule type" value="Genomic_DNA"/>
</dbReference>
<dbReference type="Pfam" id="PF07699">
    <property type="entry name" value="Ephrin_rec_like"/>
    <property type="match status" value="1"/>
</dbReference>
<evidence type="ECO:0000313" key="6">
    <source>
        <dbReference type="EMBL" id="KAJ8049489.1"/>
    </source>
</evidence>
<keyword evidence="2" id="KW-0732">Signal</keyword>
<dbReference type="InterPro" id="IPR011641">
    <property type="entry name" value="Tyr-kin_ephrin_A/B_rcpt-like"/>
</dbReference>
<keyword evidence="4" id="KW-1133">Transmembrane helix</keyword>
<comment type="caution">
    <text evidence="6">The sequence shown here is derived from an EMBL/GenBank/DDBJ whole genome shotgun (WGS) entry which is preliminary data.</text>
</comment>
<dbReference type="GO" id="GO:0005615">
    <property type="term" value="C:extracellular space"/>
    <property type="evidence" value="ECO:0007669"/>
    <property type="project" value="TreeGrafter"/>
</dbReference>
<dbReference type="SMART" id="SM01411">
    <property type="entry name" value="Ephrin_rec_like"/>
    <property type="match status" value="2"/>
</dbReference>
<dbReference type="InterPro" id="IPR050328">
    <property type="entry name" value="Dev_Immune_Receptor"/>
</dbReference>
<feature type="transmembrane region" description="Helical" evidence="4">
    <location>
        <begin position="856"/>
        <end position="877"/>
    </location>
</feature>
<keyword evidence="4" id="KW-0812">Transmembrane</keyword>
<dbReference type="Gene3D" id="3.80.10.10">
    <property type="entry name" value="Ribonuclease Inhibitor"/>
    <property type="match status" value="3"/>
</dbReference>
<reference evidence="6" key="1">
    <citation type="submission" date="2021-10" db="EMBL/GenBank/DDBJ databases">
        <title>Tropical sea cucumber genome reveals ecological adaptation and Cuvierian tubules defense mechanism.</title>
        <authorList>
            <person name="Chen T."/>
        </authorList>
    </citation>
    <scope>NUCLEOTIDE SEQUENCE</scope>
    <source>
        <strain evidence="6">Nanhai2018</strain>
        <tissue evidence="6">Muscle</tissue>
    </source>
</reference>
<keyword evidence="7" id="KW-1185">Reference proteome</keyword>
<dbReference type="SMART" id="SM00365">
    <property type="entry name" value="LRR_SD22"/>
    <property type="match status" value="3"/>
</dbReference>
<proteinExistence type="predicted"/>
<feature type="transmembrane region" description="Helical" evidence="4">
    <location>
        <begin position="957"/>
        <end position="977"/>
    </location>
</feature>
<dbReference type="PROSITE" id="PS51450">
    <property type="entry name" value="LRR"/>
    <property type="match status" value="3"/>
</dbReference>
<dbReference type="GO" id="GO:0031012">
    <property type="term" value="C:extracellular matrix"/>
    <property type="evidence" value="ECO:0007669"/>
    <property type="project" value="TreeGrafter"/>
</dbReference>
<dbReference type="InterPro" id="IPR001611">
    <property type="entry name" value="Leu-rich_rpt"/>
</dbReference>
<evidence type="ECO:0000256" key="4">
    <source>
        <dbReference type="SAM" id="Phobius"/>
    </source>
</evidence>
<keyword evidence="4" id="KW-0472">Membrane</keyword>
<keyword evidence="3" id="KW-0677">Repeat</keyword>
<evidence type="ECO:0000313" key="7">
    <source>
        <dbReference type="Proteomes" id="UP001152320"/>
    </source>
</evidence>
<name>A0A9Q1CS50_HOLLE</name>
<dbReference type="SMART" id="SM00369">
    <property type="entry name" value="LRR_TYP"/>
    <property type="match status" value="12"/>
</dbReference>
<feature type="transmembrane region" description="Helical" evidence="4">
    <location>
        <begin position="644"/>
        <end position="669"/>
    </location>
</feature>
<evidence type="ECO:0000259" key="5">
    <source>
        <dbReference type="Pfam" id="PF07699"/>
    </source>
</evidence>
<dbReference type="PANTHER" id="PTHR24373:SF370">
    <property type="entry name" value="FISH-LIPS, ISOFORM E"/>
    <property type="match status" value="1"/>
</dbReference>
<feature type="transmembrane region" description="Helical" evidence="4">
    <location>
        <begin position="989"/>
        <end position="1007"/>
    </location>
</feature>